<dbReference type="SMR" id="A0A7M7R4M3"/>
<name>A0A7M7R4M3_NASVI</name>
<dbReference type="Pfam" id="PF08782">
    <property type="entry name" value="c-SKI_SMAD_bind"/>
    <property type="match status" value="1"/>
</dbReference>
<dbReference type="EnsemblMetazoa" id="XM_031925221">
    <property type="protein sequence ID" value="XP_031781081"/>
    <property type="gene ID" value="LOC116416484"/>
</dbReference>
<dbReference type="AlphaFoldDB" id="A0A7M7R4M3"/>
<dbReference type="InterPro" id="IPR023216">
    <property type="entry name" value="Tscrpt_reg_SKI_SnoN"/>
</dbReference>
<dbReference type="InterPro" id="IPR014890">
    <property type="entry name" value="c-SKI_SMAD4-bd_dom"/>
</dbReference>
<dbReference type="EnsemblMetazoa" id="XM_032601565">
    <property type="protein sequence ID" value="XP_032457456"/>
    <property type="gene ID" value="LOC116416484"/>
</dbReference>
<evidence type="ECO:0000313" key="3">
    <source>
        <dbReference type="EnsemblMetazoa" id="XP_032457456"/>
    </source>
</evidence>
<dbReference type="FunFam" id="3.10.260.20:FF:000003">
    <property type="entry name" value="SKI family transcriptional corepressor 1 homolog-B-like"/>
    <property type="match status" value="1"/>
</dbReference>
<dbReference type="Proteomes" id="UP000002358">
    <property type="component" value="Unassembled WGS sequence"/>
</dbReference>
<dbReference type="Gene3D" id="3.10.390.10">
    <property type="entry name" value="SAND domain-like"/>
    <property type="match status" value="1"/>
</dbReference>
<dbReference type="OrthoDB" id="3938623at2759"/>
<dbReference type="SUPFAM" id="SSF63763">
    <property type="entry name" value="SAND domain-like"/>
    <property type="match status" value="1"/>
</dbReference>
<dbReference type="Pfam" id="PF02437">
    <property type="entry name" value="Ski_Sno_DHD"/>
    <property type="match status" value="1"/>
</dbReference>
<dbReference type="RefSeq" id="XP_032457455.1">
    <property type="nucleotide sequence ID" value="XM_032601564.1"/>
</dbReference>
<evidence type="ECO:0000256" key="1">
    <source>
        <dbReference type="ARBA" id="ARBA00009513"/>
    </source>
</evidence>
<organism evidence="3 4">
    <name type="scientific">Nasonia vitripennis</name>
    <name type="common">Parasitic wasp</name>
    <dbReference type="NCBI Taxonomy" id="7425"/>
    <lineage>
        <taxon>Eukaryota</taxon>
        <taxon>Metazoa</taxon>
        <taxon>Ecdysozoa</taxon>
        <taxon>Arthropoda</taxon>
        <taxon>Hexapoda</taxon>
        <taxon>Insecta</taxon>
        <taxon>Pterygota</taxon>
        <taxon>Neoptera</taxon>
        <taxon>Endopterygota</taxon>
        <taxon>Hymenoptera</taxon>
        <taxon>Apocrita</taxon>
        <taxon>Proctotrupomorpha</taxon>
        <taxon>Chalcidoidea</taxon>
        <taxon>Pteromalidae</taxon>
        <taxon>Pteromalinae</taxon>
        <taxon>Nasonia</taxon>
    </lineage>
</organism>
<dbReference type="GO" id="GO:0030514">
    <property type="term" value="P:negative regulation of BMP signaling pathway"/>
    <property type="evidence" value="ECO:0007669"/>
    <property type="project" value="TreeGrafter"/>
</dbReference>
<dbReference type="GO" id="GO:0005737">
    <property type="term" value="C:cytoplasm"/>
    <property type="evidence" value="ECO:0007669"/>
    <property type="project" value="TreeGrafter"/>
</dbReference>
<dbReference type="RefSeq" id="XP_031781080.1">
    <property type="nucleotide sequence ID" value="XM_031925220.1"/>
</dbReference>
<dbReference type="CDD" id="cd21080">
    <property type="entry name" value="DHD_Skor"/>
    <property type="match status" value="1"/>
</dbReference>
<dbReference type="GeneID" id="116416484"/>
<dbReference type="GO" id="GO:0000981">
    <property type="term" value="F:DNA-binding transcription factor activity, RNA polymerase II-specific"/>
    <property type="evidence" value="ECO:0007669"/>
    <property type="project" value="TreeGrafter"/>
</dbReference>
<dbReference type="GO" id="GO:0000978">
    <property type="term" value="F:RNA polymerase II cis-regulatory region sequence-specific DNA binding"/>
    <property type="evidence" value="ECO:0007669"/>
    <property type="project" value="TreeGrafter"/>
</dbReference>
<dbReference type="InterPro" id="IPR003380">
    <property type="entry name" value="SKI/SNO/DAC"/>
</dbReference>
<dbReference type="RefSeq" id="XP_031781081.1">
    <property type="nucleotide sequence ID" value="XM_031925221.1"/>
</dbReference>
<evidence type="ECO:0000259" key="2">
    <source>
        <dbReference type="SMART" id="SM01046"/>
    </source>
</evidence>
<dbReference type="EnsemblMetazoa" id="XM_032601564">
    <property type="protein sequence ID" value="XP_032457455"/>
    <property type="gene ID" value="LOC116416484"/>
</dbReference>
<dbReference type="CTD" id="43835"/>
<dbReference type="KEGG" id="nvi:116416484"/>
<proteinExistence type="inferred from homology"/>
<comment type="similarity">
    <text evidence="1">Belongs to the SKI family.</text>
</comment>
<dbReference type="GO" id="GO:0005667">
    <property type="term" value="C:transcription regulator complex"/>
    <property type="evidence" value="ECO:0007669"/>
    <property type="project" value="TreeGrafter"/>
</dbReference>
<dbReference type="InterPro" id="IPR009061">
    <property type="entry name" value="DNA-bd_dom_put_sf"/>
</dbReference>
<dbReference type="GO" id="GO:0000122">
    <property type="term" value="P:negative regulation of transcription by RNA polymerase II"/>
    <property type="evidence" value="ECO:0007669"/>
    <property type="project" value="TreeGrafter"/>
</dbReference>
<dbReference type="GO" id="GO:0046332">
    <property type="term" value="F:SMAD binding"/>
    <property type="evidence" value="ECO:0007669"/>
    <property type="project" value="InterPro"/>
</dbReference>
<dbReference type="RefSeq" id="XP_032457456.1">
    <property type="nucleotide sequence ID" value="XM_032601565.1"/>
</dbReference>
<dbReference type="SMART" id="SM01046">
    <property type="entry name" value="c-SKI_SMAD_bind"/>
    <property type="match status" value="1"/>
</dbReference>
<feature type="domain" description="c-SKI SMAD4-binding" evidence="2">
    <location>
        <begin position="135"/>
        <end position="227"/>
    </location>
</feature>
<dbReference type="InterPro" id="IPR037000">
    <property type="entry name" value="Ski_DNA-bd_sf"/>
</dbReference>
<evidence type="ECO:0000313" key="4">
    <source>
        <dbReference type="Proteomes" id="UP000002358"/>
    </source>
</evidence>
<dbReference type="SUPFAM" id="SSF46955">
    <property type="entry name" value="Putative DNA-binding domain"/>
    <property type="match status" value="1"/>
</dbReference>
<keyword evidence="4" id="KW-1185">Reference proteome</keyword>
<dbReference type="InParanoid" id="A0A7M7R4M3"/>
<accession>A0A7M7R4M3</accession>
<dbReference type="InterPro" id="IPR010919">
    <property type="entry name" value="SAND-like_dom_sf"/>
</dbReference>
<dbReference type="PANTHER" id="PTHR10005">
    <property type="entry name" value="SKI ONCOGENE-RELATED"/>
    <property type="match status" value="1"/>
</dbReference>
<protein>
    <recommendedName>
        <fullName evidence="2">c-SKI SMAD4-binding domain-containing protein</fullName>
    </recommendedName>
</protein>
<dbReference type="EnsemblMetazoa" id="XM_031925220">
    <property type="protein sequence ID" value="XP_031781080"/>
    <property type="gene ID" value="LOC116416484"/>
</dbReference>
<reference evidence="3" key="1">
    <citation type="submission" date="2021-01" db="UniProtKB">
        <authorList>
            <consortium name="EnsemblMetazoa"/>
        </authorList>
    </citation>
    <scope>IDENTIFICATION</scope>
</reference>
<dbReference type="Gene3D" id="3.10.260.20">
    <property type="entry name" value="Ski"/>
    <property type="match status" value="1"/>
</dbReference>
<sequence>METSVTLSVPSLLAPNSVQTTGQKPQKQELQVGTVLLYGVRIVSLVIEKQERLCLAQISNTLLKQFSYNEIHNRRVALGITCVQCTPVQLEILRRAGAMPVSSRRCGMITRREAERLCKSFLCDNAPPRLPEDFAFLVHHECTYGCKGAFVPARYNSSRAKCIKCSTCGLFFSPNKFIFHSHQTGSSDKYVQPDAANFNSWRRHMKLSGEPPDEIVHAWEDVKAMFNGGTRKRIIASASHSSSLNVMKKHIKFSNNASMPSLSAHNAIAESSIESIPNQQRVPPFTDTALPICNTNIIDYMWQQQQQVAVATASKSSSFSILPYLPWLSKRSSILIPSSISSEISNTNPSNSLESTVNNNLHQSAFHPFIRSSSFTESVKLFENKVIEFQELKTSKELSSDDEVDVETTEEDTVFQSNENNANLVSNPVLQLNSLNSQNTLQHCWSPPRETEKAAEKLVDEIKFNTDVQAELLFNKGSENWQKGPFFYGSTIIRGIATVNADDINCSNCRPEESLYRQTQDSPTSIK</sequence>
<dbReference type="GO" id="GO:0005634">
    <property type="term" value="C:nucleus"/>
    <property type="evidence" value="ECO:0007669"/>
    <property type="project" value="TreeGrafter"/>
</dbReference>
<dbReference type="PANTHER" id="PTHR10005:SF26">
    <property type="entry name" value="CORL"/>
    <property type="match status" value="1"/>
</dbReference>